<accession>A0A0B7A6H3</accession>
<dbReference type="EMBL" id="HACG01028715">
    <property type="protein sequence ID" value="CEK75580.1"/>
    <property type="molecule type" value="Transcribed_RNA"/>
</dbReference>
<reference evidence="1" key="1">
    <citation type="submission" date="2014-12" db="EMBL/GenBank/DDBJ databases">
        <title>Insight into the proteome of Arion vulgaris.</title>
        <authorList>
            <person name="Aradska J."/>
            <person name="Bulat T."/>
            <person name="Smidak R."/>
            <person name="Sarate P."/>
            <person name="Gangsoo J."/>
            <person name="Sialana F."/>
            <person name="Bilban M."/>
            <person name="Lubec G."/>
        </authorList>
    </citation>
    <scope>NUCLEOTIDE SEQUENCE</scope>
    <source>
        <tissue evidence="1">Skin</tissue>
    </source>
</reference>
<gene>
    <name evidence="1" type="primary">ORF96149</name>
</gene>
<sequence length="151" mass="17591">MEDGLLLTKKRKIEAMYSINNVDNNYKDGHYHNDGSYQSNRTTPGRHFIHLQCMDCETVFHTEDWSPSGSTLFSPLTEDLMINTRNIEQFSCSQGNFFVAGQDGVYSKTISGEVLHLWRFCPQKRKLFISRSFLFKNVQDFNHLRQMLQGL</sequence>
<evidence type="ECO:0000313" key="1">
    <source>
        <dbReference type="EMBL" id="CEK75580.1"/>
    </source>
</evidence>
<protein>
    <submittedName>
        <fullName evidence="1">Uncharacterized protein</fullName>
    </submittedName>
</protein>
<proteinExistence type="predicted"/>
<name>A0A0B7A6H3_9EUPU</name>
<dbReference type="AlphaFoldDB" id="A0A0B7A6H3"/>
<organism evidence="1">
    <name type="scientific">Arion vulgaris</name>
    <dbReference type="NCBI Taxonomy" id="1028688"/>
    <lineage>
        <taxon>Eukaryota</taxon>
        <taxon>Metazoa</taxon>
        <taxon>Spiralia</taxon>
        <taxon>Lophotrochozoa</taxon>
        <taxon>Mollusca</taxon>
        <taxon>Gastropoda</taxon>
        <taxon>Heterobranchia</taxon>
        <taxon>Euthyneura</taxon>
        <taxon>Panpulmonata</taxon>
        <taxon>Eupulmonata</taxon>
        <taxon>Stylommatophora</taxon>
        <taxon>Helicina</taxon>
        <taxon>Arionoidea</taxon>
        <taxon>Arionidae</taxon>
        <taxon>Arion</taxon>
    </lineage>
</organism>